<dbReference type="FunFam" id="2.60.40.10:FF:000211">
    <property type="entry name" value="Obscurin-like protein 1"/>
    <property type="match status" value="5"/>
</dbReference>
<dbReference type="PANTHER" id="PTHR35971">
    <property type="entry name" value="SI:DKEY-31G6.6"/>
    <property type="match status" value="1"/>
</dbReference>
<proteinExistence type="predicted"/>
<dbReference type="GO" id="GO:0048471">
    <property type="term" value="C:perinuclear region of cytoplasm"/>
    <property type="evidence" value="ECO:0007669"/>
    <property type="project" value="UniProtKB-SubCell"/>
</dbReference>
<evidence type="ECO:0000256" key="11">
    <source>
        <dbReference type="ARBA" id="ARBA00067525"/>
    </source>
</evidence>
<feature type="domain" description="Fibronectin type-III" evidence="14">
    <location>
        <begin position="530"/>
        <end position="630"/>
    </location>
</feature>
<feature type="domain" description="Ig-like" evidence="13">
    <location>
        <begin position="1084"/>
        <end position="1174"/>
    </location>
</feature>
<dbReference type="Pfam" id="PF07679">
    <property type="entry name" value="I-set"/>
    <property type="match status" value="15"/>
</dbReference>
<evidence type="ECO:0000256" key="5">
    <source>
        <dbReference type="ARBA" id="ARBA00022737"/>
    </source>
</evidence>
<evidence type="ECO:0000256" key="2">
    <source>
        <dbReference type="ARBA" id="ARBA00004556"/>
    </source>
</evidence>
<feature type="domain" description="Ig-like" evidence="13">
    <location>
        <begin position="1628"/>
        <end position="1720"/>
    </location>
</feature>
<keyword evidence="7" id="KW-1015">Disulfide bond</keyword>
<dbReference type="Pfam" id="PF13927">
    <property type="entry name" value="Ig_3"/>
    <property type="match status" value="1"/>
</dbReference>
<dbReference type="FunFam" id="2.60.40.10:FF:001002">
    <property type="entry name" value="obscurin-like protein 1 isoform X2"/>
    <property type="match status" value="1"/>
</dbReference>
<dbReference type="CTD" id="23363"/>
<dbReference type="FunFam" id="2.60.40.10:FF:001811">
    <property type="entry name" value="Obscurin like 1"/>
    <property type="match status" value="1"/>
</dbReference>
<dbReference type="SMART" id="SM00409">
    <property type="entry name" value="IG"/>
    <property type="match status" value="20"/>
</dbReference>
<evidence type="ECO:0000256" key="12">
    <source>
        <dbReference type="SAM" id="MobiDB-lite"/>
    </source>
</evidence>
<dbReference type="FunFam" id="2.60.40.10:FF:000569">
    <property type="entry name" value="obscurin-like protein 1 isoform X2"/>
    <property type="match status" value="1"/>
</dbReference>
<dbReference type="CDD" id="cd00063">
    <property type="entry name" value="FN3"/>
    <property type="match status" value="1"/>
</dbReference>
<comment type="function">
    <text evidence="9">Core component of the 3M complex, a complex required to regulate microtubule dynamics and genome integrity. It is unclear how the 3M complex regulates microtubules, it could act by controlling the level of a microtubule stabilizer. Acts as a regulator of the Cul7-RING(FBXW8) ubiquitin-protein ligase, playing a critical role in the ubiquitin ligase pathway that regulates Golgi morphogenesis and dendrite patterning in brain. Required to localize CUL7 to the Golgi apparatus in neurons.</text>
</comment>
<dbReference type="InterPro" id="IPR003598">
    <property type="entry name" value="Ig_sub2"/>
</dbReference>
<feature type="domain" description="Ig-like" evidence="13">
    <location>
        <begin position="993"/>
        <end position="1080"/>
    </location>
</feature>
<feature type="domain" description="Ig-like" evidence="13">
    <location>
        <begin position="260"/>
        <end position="340"/>
    </location>
</feature>
<feature type="domain" description="Ig-like" evidence="13">
    <location>
        <begin position="1450"/>
        <end position="1535"/>
    </location>
</feature>
<dbReference type="FunFam" id="2.60.40.10:FF:000464">
    <property type="entry name" value="Putative obscurin-like protein 1"/>
    <property type="match status" value="1"/>
</dbReference>
<evidence type="ECO:0000256" key="9">
    <source>
        <dbReference type="ARBA" id="ARBA00057297"/>
    </source>
</evidence>
<keyword evidence="6" id="KW-0333">Golgi apparatus</keyword>
<comment type="subunit">
    <text evidence="10">Component of the 3M complex, composed of core components CUL7, CCDC8 and OBSL1. Interacts with CCDC8. Interacts with CUL7; the interaction is direct. Interacts with FBXW8. Interacts (via N-terminal Ig-like domain) with TTN/titin (via C-terminal Ig-like domain); the interaction is direct.</text>
</comment>
<dbReference type="SUPFAM" id="SSF48726">
    <property type="entry name" value="Immunoglobulin"/>
    <property type="match status" value="20"/>
</dbReference>
<dbReference type="InterPro" id="IPR036179">
    <property type="entry name" value="Ig-like_dom_sf"/>
</dbReference>
<dbReference type="SMART" id="SM00408">
    <property type="entry name" value="IGc2"/>
    <property type="match status" value="15"/>
</dbReference>
<dbReference type="InterPro" id="IPR013098">
    <property type="entry name" value="Ig_I-set"/>
</dbReference>
<dbReference type="GO" id="GO:0007030">
    <property type="term" value="P:Golgi organization"/>
    <property type="evidence" value="ECO:0007669"/>
    <property type="project" value="UniProtKB-ARBA"/>
</dbReference>
<keyword evidence="5" id="KW-0677">Repeat</keyword>
<feature type="region of interest" description="Disordered" evidence="12">
    <location>
        <begin position="215"/>
        <end position="238"/>
    </location>
</feature>
<dbReference type="Proteomes" id="UP000504617">
    <property type="component" value="Unplaced"/>
</dbReference>
<reference evidence="16" key="1">
    <citation type="submission" date="2025-08" db="UniProtKB">
        <authorList>
            <consortium name="RefSeq"/>
        </authorList>
    </citation>
    <scope>IDENTIFICATION</scope>
    <source>
        <tissue evidence="16">Skeletal muscle</tissue>
    </source>
</reference>
<dbReference type="InterPro" id="IPR052385">
    <property type="entry name" value="Obscurin/Obscurin-like_Reg"/>
</dbReference>
<protein>
    <recommendedName>
        <fullName evidence="11">Obscurin-like protein 1</fullName>
    </recommendedName>
</protein>
<feature type="domain" description="Ig-like" evidence="13">
    <location>
        <begin position="8"/>
        <end position="99"/>
    </location>
</feature>
<evidence type="ECO:0000256" key="6">
    <source>
        <dbReference type="ARBA" id="ARBA00023034"/>
    </source>
</evidence>
<dbReference type="KEGG" id="tsr:106545934"/>
<dbReference type="FunFam" id="2.60.40.10:FF:000393">
    <property type="entry name" value="Putative obscurin-like protein 1"/>
    <property type="match status" value="1"/>
</dbReference>
<name>A0A6I9XWI5_9SAUR</name>
<evidence type="ECO:0000256" key="3">
    <source>
        <dbReference type="ARBA" id="ARBA00022490"/>
    </source>
</evidence>
<dbReference type="PROSITE" id="PS50853">
    <property type="entry name" value="FN3"/>
    <property type="match status" value="1"/>
</dbReference>
<feature type="domain" description="Ig-like" evidence="13">
    <location>
        <begin position="1284"/>
        <end position="1344"/>
    </location>
</feature>
<dbReference type="GeneID" id="106545934"/>
<accession>A0A6I9XWI5</accession>
<sequence>MDAFGGAPRFLASPRTFSVQSGTNAILKWQVAGEPRPSIVWEKDGSVLELPSGRMFLEVNGDAYSLLVSQAGPGDSGRYVCKAKNSVGETYAAALLKVETGSELKPNGDLDCQPPTFLNRPVSACVTRGEDVTFACRVSGQLEWKKDGRRLSDIFESSHYRMDVEPGDWHSLHIYNTRLPDAGVYVCRAQNSFGESMAAAVLLVDPVACLPHNDPSQGALQNSHFKKPPESQEDKRHPHHPARIVLSEGRQNGEVLPSSPPTKSFTVNEGKHAKFRCYVIGKPKPEIVWQKDGKVLSPGRRHLLYEDREGYFILKVLYCTARDCGLYVCTACNTAGQTLSAVRLHVQEPQLQFQAPLMDVEVMEHQDAVLECQVPLETMPTTWYLEDKRLQPSPKYLMEEQGLLRRLTVRDARADDDGIYLCEMEGKGRSIGELSVQGLIVKRLPRKLDVMEGENAAFYVETREPVEAPSWGRNGQELVEAPHTLIRSFGKTHILVLVHVSRHDAGVITFMAGDSQTSAQLRVKCAKRIPPSAPVEVKMCTRHSNAALLAWCPPPNLHRSPPSSYILERQTVGEAEWVPCLTTDVASMVEVPGDGVPQEADYRFRVCSANQYGCSEHVEFPGSVHLVPRAHIKEGLQDVTVCINEDATFSVKLSAPMSGCWYLSGKRLAKEEEDQQYLIMHSGVSHTLQVKNVQLAANGSEVRFEANGVKESAVLHVQETPVHIMHCSPEEAHTYLVSERVVLACELSRPNAPVCWYKDGEKVEESQDLLLENEGPHCRLILVSAHIQDTGEFVCDAGGDSAFFNITITEPPVQVVCSNADEAHTYWALEQVTLACELSRPNALVHWYKDGKAVEETEGLRLESEGPHHRLIIASAQVQDTGEFVCDLGGDSVFFTVTVSDHPVRIIYSNDEESHVYQVAERIELSCELSRPDALVHWYKDGEEVEESEGLLLESEGPHRRLVIPSAQVKDSGEFVCDAGGDSAFFNITVKEPLVQIVQSNAEATHAYQTSDRVVLTCELSCPNAPVQWYKDGEELEEGDGLLFESQGPHRRLVLPFAQVQDTGEFVCDAGDDSAFFNVTVAEPLVQILQPVERSLEKQVQEFDRLELSCTVSIPDAPVRWFKDGLEVDETHNLLLHAEGAERCLMILRTSVEDAGEYICETKDESVSFDVMVSESPVKIVQPRRTPSVLKASTGDTVALACVLSHGNAPVHWVKDGVRVEANSGLILEEEGARRCLVIPAAGPEHSGKYICHTLDDTMTFTLQVSDPPVQIVGRDELQTHHHCLVSEDLVLSITLSCPKGEVKWYKDGEKLQDTERMWLEQDGTRHSLVISAVEMSDAGEYLCDSGDDSLIFYVMIEVPRLVEIISELHNLTVLEGDDAIFKVVICPDDVRLNWQLNGQDVVNSERLTITKNGLCHTLTLRQCRLSDTGIVTVCAEGLSSSGRLSVQEAQVLFVRTLRDLAAEEGQDVRLEVELSVESAEVQWMKQGILLQQNPRLSMEVQGPKRVLTIHQIELADRGTYRCESLHDRTQARLSVEPRKVTVKKPLSDVETLEKETVTFELELSHPNVLGVWTRDGIRVKPSSTCQMSATGCVHSLTLQRLMLDDTGTVAFTADTVRSCARLTVREPPITMLRLPQDLGIPETGSATFECELSRPLAEVKWYKDGKEIQVSPNCRIYSVGRRRLLQLNHCSLEDAGEYMCDAGDCHASAKLRIFERQVQIVRELEDVRVQENENAVFICEVSLAEVKGEWYNNGERLKVTSTVKIRQEGTRHFLLLSSARPEDTGQVRFVAKTAASEARLEVEALPIRIVKPLRDKTVLVRHKATLECTVSQARGRVRWFRGDTEIYAGPKYEICNLDCYRTLVIHCVEPADEGLYTCDALDDHSTARLLVEAEGIQVVQPLKNVEVMAPFEAQFECEISAPSDFTPQWSLNGEELQPGLQVQMESVGHIHKLRFCRTSPNMSGMVKITIGNARSKAHLTVRGKYV</sequence>
<evidence type="ECO:0000313" key="16">
    <source>
        <dbReference type="RefSeq" id="XP_013918136.1"/>
    </source>
</evidence>
<comment type="subcellular location">
    <subcellularLocation>
        <location evidence="2">Cytoplasm</location>
        <location evidence="2">Perinuclear region</location>
    </subcellularLocation>
    <subcellularLocation>
        <location evidence="1">Golgi apparatus</location>
    </subcellularLocation>
</comment>
<feature type="domain" description="Ig-like" evidence="13">
    <location>
        <begin position="811"/>
        <end position="900"/>
    </location>
</feature>
<dbReference type="OrthoDB" id="9033595at2759"/>
<feature type="domain" description="Ig-like" evidence="13">
    <location>
        <begin position="1177"/>
        <end position="1262"/>
    </location>
</feature>
<dbReference type="GO" id="GO:0050775">
    <property type="term" value="P:positive regulation of dendrite morphogenesis"/>
    <property type="evidence" value="ECO:0007669"/>
    <property type="project" value="UniProtKB-ARBA"/>
</dbReference>
<dbReference type="InterPro" id="IPR003961">
    <property type="entry name" value="FN3_dom"/>
</dbReference>
<feature type="compositionally biased region" description="Basic and acidic residues" evidence="12">
    <location>
        <begin position="227"/>
        <end position="236"/>
    </location>
</feature>
<organism evidence="15 16">
    <name type="scientific">Thamnophis sirtalis</name>
    <dbReference type="NCBI Taxonomy" id="35019"/>
    <lineage>
        <taxon>Eukaryota</taxon>
        <taxon>Metazoa</taxon>
        <taxon>Chordata</taxon>
        <taxon>Craniata</taxon>
        <taxon>Vertebrata</taxon>
        <taxon>Euteleostomi</taxon>
        <taxon>Lepidosauria</taxon>
        <taxon>Squamata</taxon>
        <taxon>Bifurcata</taxon>
        <taxon>Unidentata</taxon>
        <taxon>Episquamata</taxon>
        <taxon>Toxicofera</taxon>
        <taxon>Serpentes</taxon>
        <taxon>Colubroidea</taxon>
        <taxon>Colubridae</taxon>
        <taxon>Natricinae</taxon>
        <taxon>Thamnophis</taxon>
    </lineage>
</organism>
<dbReference type="SUPFAM" id="SSF49265">
    <property type="entry name" value="Fibronectin type III"/>
    <property type="match status" value="1"/>
</dbReference>
<feature type="domain" description="Ig-like" evidence="13">
    <location>
        <begin position="115"/>
        <end position="198"/>
    </location>
</feature>
<evidence type="ECO:0000259" key="13">
    <source>
        <dbReference type="PROSITE" id="PS50835"/>
    </source>
</evidence>
<evidence type="ECO:0000256" key="10">
    <source>
        <dbReference type="ARBA" id="ARBA00063153"/>
    </source>
</evidence>
<evidence type="ECO:0000256" key="4">
    <source>
        <dbReference type="ARBA" id="ARBA00022553"/>
    </source>
</evidence>
<feature type="domain" description="Ig-like" evidence="13">
    <location>
        <begin position="721"/>
        <end position="807"/>
    </location>
</feature>
<evidence type="ECO:0000259" key="14">
    <source>
        <dbReference type="PROSITE" id="PS50853"/>
    </source>
</evidence>
<evidence type="ECO:0000313" key="15">
    <source>
        <dbReference type="Proteomes" id="UP000504617"/>
    </source>
</evidence>
<evidence type="ECO:0000256" key="1">
    <source>
        <dbReference type="ARBA" id="ARBA00004555"/>
    </source>
</evidence>
<dbReference type="InterPro" id="IPR003599">
    <property type="entry name" value="Ig_sub"/>
</dbReference>
<feature type="domain" description="Ig-like" evidence="13">
    <location>
        <begin position="903"/>
        <end position="989"/>
    </location>
</feature>
<keyword evidence="4" id="KW-0597">Phosphoprotein</keyword>
<dbReference type="FunFam" id="2.60.40.10:FF:001084">
    <property type="entry name" value="obscurin-like isoform X3"/>
    <property type="match status" value="1"/>
</dbReference>
<keyword evidence="15" id="KW-1185">Reference proteome</keyword>
<feature type="domain" description="Ig-like" evidence="13">
    <location>
        <begin position="349"/>
        <end position="437"/>
    </location>
</feature>
<dbReference type="InterPro" id="IPR013783">
    <property type="entry name" value="Ig-like_fold"/>
</dbReference>
<feature type="domain" description="Ig-like" evidence="13">
    <location>
        <begin position="1807"/>
        <end position="1881"/>
    </location>
</feature>
<dbReference type="PROSITE" id="PS50835">
    <property type="entry name" value="IG_LIKE"/>
    <property type="match status" value="14"/>
</dbReference>
<dbReference type="InterPro" id="IPR007110">
    <property type="entry name" value="Ig-like_dom"/>
</dbReference>
<dbReference type="Gene3D" id="2.60.40.10">
    <property type="entry name" value="Immunoglobulins"/>
    <property type="match status" value="21"/>
</dbReference>
<dbReference type="FunFam" id="2.60.40.10:FF:000502">
    <property type="entry name" value="obscurin-like protein 1 isoform X2"/>
    <property type="match status" value="1"/>
</dbReference>
<keyword evidence="3" id="KW-0963">Cytoplasm</keyword>
<dbReference type="InterPro" id="IPR036116">
    <property type="entry name" value="FN3_sf"/>
</dbReference>
<evidence type="ECO:0000256" key="8">
    <source>
        <dbReference type="ARBA" id="ARBA00023319"/>
    </source>
</evidence>
<dbReference type="RefSeq" id="XP_013918136.1">
    <property type="nucleotide sequence ID" value="XM_014062661.1"/>
</dbReference>
<gene>
    <name evidence="16" type="primary">OBSL1</name>
</gene>
<dbReference type="FunFam" id="2.60.40.10:FF:000241">
    <property type="entry name" value="obscurin-like protein 1 isoform X2"/>
    <property type="match status" value="4"/>
</dbReference>
<keyword evidence="8" id="KW-0393">Immunoglobulin domain</keyword>
<evidence type="ECO:0000256" key="7">
    <source>
        <dbReference type="ARBA" id="ARBA00023157"/>
    </source>
</evidence>
<dbReference type="GO" id="GO:0005794">
    <property type="term" value="C:Golgi apparatus"/>
    <property type="evidence" value="ECO:0007669"/>
    <property type="project" value="UniProtKB-SubCell"/>
</dbReference>
<dbReference type="PANTHER" id="PTHR35971:SF5">
    <property type="entry name" value="OBSCURIN LIKE CYTOSKELETAL ADAPTOR 1"/>
    <property type="match status" value="1"/>
</dbReference>